<evidence type="ECO:0000256" key="1">
    <source>
        <dbReference type="SAM" id="Coils"/>
    </source>
</evidence>
<proteinExistence type="predicted"/>
<dbReference type="RefSeq" id="XP_001012736.2">
    <property type="nucleotide sequence ID" value="XM_001012736.2"/>
</dbReference>
<reference evidence="3" key="1">
    <citation type="journal article" date="2006" name="PLoS Biol.">
        <title>Macronuclear genome sequence of the ciliate Tetrahymena thermophila, a model eukaryote.</title>
        <authorList>
            <person name="Eisen J.A."/>
            <person name="Coyne R.S."/>
            <person name="Wu M."/>
            <person name="Wu D."/>
            <person name="Thiagarajan M."/>
            <person name="Wortman J.R."/>
            <person name="Badger J.H."/>
            <person name="Ren Q."/>
            <person name="Amedeo P."/>
            <person name="Jones K.M."/>
            <person name="Tallon L.J."/>
            <person name="Delcher A.L."/>
            <person name="Salzberg S.L."/>
            <person name="Silva J.C."/>
            <person name="Haas B.J."/>
            <person name="Majoros W.H."/>
            <person name="Farzad M."/>
            <person name="Carlton J.M."/>
            <person name="Smith R.K. Jr."/>
            <person name="Garg J."/>
            <person name="Pearlman R.E."/>
            <person name="Karrer K.M."/>
            <person name="Sun L."/>
            <person name="Manning G."/>
            <person name="Elde N.C."/>
            <person name="Turkewitz A.P."/>
            <person name="Asai D.J."/>
            <person name="Wilkes D.E."/>
            <person name="Wang Y."/>
            <person name="Cai H."/>
            <person name="Collins K."/>
            <person name="Stewart B.A."/>
            <person name="Lee S.R."/>
            <person name="Wilamowska K."/>
            <person name="Weinberg Z."/>
            <person name="Ruzzo W.L."/>
            <person name="Wloga D."/>
            <person name="Gaertig J."/>
            <person name="Frankel J."/>
            <person name="Tsao C.-C."/>
            <person name="Gorovsky M.A."/>
            <person name="Keeling P.J."/>
            <person name="Waller R.F."/>
            <person name="Patron N.J."/>
            <person name="Cherry J.M."/>
            <person name="Stover N.A."/>
            <person name="Krieger C.J."/>
            <person name="del Toro C."/>
            <person name="Ryder H.F."/>
            <person name="Williamson S.C."/>
            <person name="Barbeau R.A."/>
            <person name="Hamilton E.P."/>
            <person name="Orias E."/>
        </authorList>
    </citation>
    <scope>NUCLEOTIDE SEQUENCE [LARGE SCALE GENOMIC DNA]</scope>
    <source>
        <strain evidence="3">SB210</strain>
    </source>
</reference>
<accession>Q236K9</accession>
<evidence type="ECO:0000313" key="3">
    <source>
        <dbReference type="Proteomes" id="UP000009168"/>
    </source>
</evidence>
<organism evidence="2 3">
    <name type="scientific">Tetrahymena thermophila (strain SB210)</name>
    <dbReference type="NCBI Taxonomy" id="312017"/>
    <lineage>
        <taxon>Eukaryota</taxon>
        <taxon>Sar</taxon>
        <taxon>Alveolata</taxon>
        <taxon>Ciliophora</taxon>
        <taxon>Intramacronucleata</taxon>
        <taxon>Oligohymenophorea</taxon>
        <taxon>Hymenostomatida</taxon>
        <taxon>Tetrahymenina</taxon>
        <taxon>Tetrahymenidae</taxon>
        <taxon>Tetrahymena</taxon>
    </lineage>
</organism>
<dbReference type="InParanoid" id="Q236K9"/>
<protein>
    <submittedName>
        <fullName evidence="2">Uncharacterized protein</fullName>
    </submittedName>
</protein>
<keyword evidence="3" id="KW-1185">Reference proteome</keyword>
<name>Q236K9_TETTS</name>
<dbReference type="Proteomes" id="UP000009168">
    <property type="component" value="Unassembled WGS sequence"/>
</dbReference>
<dbReference type="KEGG" id="tet:TTHERM_00086880"/>
<sequence length="179" mass="21496">MDFNDIAELNRRPTHNKIQQNIQNKFQSFLLNQSQAKEKKIIQVEGHTFLKKSQSKENLDKIQALTNRKKVGNIYEDIEDIIDRAISDDEEQIDILDNLNQSLDEEKYIEEERIQMKKKLYLAEQEIQQKKLEQERFEKLKKEFKDKQLELKCFCKKIGTKIVFQCEFCKELKKIKLIN</sequence>
<feature type="coiled-coil region" evidence="1">
    <location>
        <begin position="86"/>
        <end position="150"/>
    </location>
</feature>
<dbReference type="GeneID" id="7827621"/>
<evidence type="ECO:0000313" key="2">
    <source>
        <dbReference type="EMBL" id="EAR92491.2"/>
    </source>
</evidence>
<dbReference type="AlphaFoldDB" id="Q236K9"/>
<dbReference type="HOGENOM" id="CLU_870130_0_0_1"/>
<dbReference type="EMBL" id="GG662749">
    <property type="protein sequence ID" value="EAR92491.2"/>
    <property type="molecule type" value="Genomic_DNA"/>
</dbReference>
<gene>
    <name evidence="2" type="ORF">TTHERM_00086880</name>
</gene>
<keyword evidence="1" id="KW-0175">Coiled coil</keyword>